<evidence type="ECO:0000256" key="3">
    <source>
        <dbReference type="ARBA" id="ARBA00022692"/>
    </source>
</evidence>
<keyword evidence="3 10" id="KW-0812">Transmembrane</keyword>
<feature type="transmembrane region" description="Helical" evidence="10">
    <location>
        <begin position="355"/>
        <end position="375"/>
    </location>
</feature>
<feature type="transmembrane region" description="Helical" evidence="10">
    <location>
        <begin position="199"/>
        <end position="223"/>
    </location>
</feature>
<dbReference type="PANTHER" id="PTHR43427:SF6">
    <property type="entry name" value="CHLORIDE CHANNEL PROTEIN CLC-E"/>
    <property type="match status" value="1"/>
</dbReference>
<evidence type="ECO:0000256" key="2">
    <source>
        <dbReference type="ARBA" id="ARBA00022448"/>
    </source>
</evidence>
<keyword evidence="9" id="KW-0407">Ion channel</keyword>
<gene>
    <name evidence="11" type="ORF">A8990_101445</name>
</gene>
<evidence type="ECO:0000313" key="11">
    <source>
        <dbReference type="EMBL" id="REE94649.1"/>
    </source>
</evidence>
<dbReference type="InterPro" id="IPR046342">
    <property type="entry name" value="CBS_dom_sf"/>
</dbReference>
<accession>A0A3D9SFH8</accession>
<dbReference type="InterPro" id="IPR014743">
    <property type="entry name" value="Cl-channel_core"/>
</dbReference>
<dbReference type="PRINTS" id="PR00762">
    <property type="entry name" value="CLCHANNEL"/>
</dbReference>
<dbReference type="Proteomes" id="UP000256304">
    <property type="component" value="Unassembled WGS sequence"/>
</dbReference>
<evidence type="ECO:0000256" key="7">
    <source>
        <dbReference type="ARBA" id="ARBA00023173"/>
    </source>
</evidence>
<evidence type="ECO:0000256" key="5">
    <source>
        <dbReference type="ARBA" id="ARBA00023065"/>
    </source>
</evidence>
<dbReference type="Pfam" id="PF00654">
    <property type="entry name" value="Voltage_CLC"/>
    <property type="match status" value="1"/>
</dbReference>
<feature type="transmembrane region" description="Helical" evidence="10">
    <location>
        <begin position="273"/>
        <end position="293"/>
    </location>
</feature>
<dbReference type="InterPro" id="IPR001807">
    <property type="entry name" value="ClC"/>
</dbReference>
<keyword evidence="8" id="KW-0868">Chloride</keyword>
<keyword evidence="5" id="KW-0406">Ion transport</keyword>
<reference evidence="11 12" key="1">
    <citation type="submission" date="2018-08" db="EMBL/GenBank/DDBJ databases">
        <title>Genomic Encyclopedia of Type Strains, Phase III (KMG-III): the genomes of soil and plant-associated and newly described type strains.</title>
        <authorList>
            <person name="Whitman W."/>
        </authorList>
    </citation>
    <scope>NUCLEOTIDE SEQUENCE [LARGE SCALE GENOMIC DNA]</scope>
    <source>
        <strain evidence="11 12">CGMCC 1.10966</strain>
    </source>
</reference>
<dbReference type="SUPFAM" id="SSF81340">
    <property type="entry name" value="Clc chloride channel"/>
    <property type="match status" value="1"/>
</dbReference>
<dbReference type="Gene3D" id="3.10.580.10">
    <property type="entry name" value="CBS-domain"/>
    <property type="match status" value="1"/>
</dbReference>
<name>A0A3D9SFH8_9BACL</name>
<evidence type="ECO:0000256" key="10">
    <source>
        <dbReference type="SAM" id="Phobius"/>
    </source>
</evidence>
<proteinExistence type="predicted"/>
<sequence length="605" mass="65583">MQHTSTLSDFNITPRVLYLSFLAVIVGSAGALMAVVLTKLIGFFTNLFIYHRISFEFVKAYPNQLGWGIIIVPIIGGLLIGLMARFGSDKIRGHGIPEAMEAILIGKSVIAPKVAVLKPISAAISIGSGGPFGAEGPIIMTGGSIGSVIGQFLYLSAAERKILLLAGAAAGMCATFNAPIASVLFVTELLAFEMRPRSIMPIALASGVADFIRIGILGGGAIFPSHAQPLMNMEGMAVGLLFGIVGPLIAYLLTKLIYGSEDLFAKLPLHWMYWPAIGGLVVGAGGFLVPQVLGVGYDTIQGLAVGQVALSLALKILLVKTVVWIISLGSGTSGGILAPILIIGGTLGEIMGMMFHAPAPAVWSILGMAAVFAGVTRSPFTAVLFLLELTHDMQMLLPLTIACFLAYGISALVLSRSILTEKIARRNRLITRDYGIDPLELYTLAELPLEQPAVVSEEMTLSELIRKQAETDMKMEDFLVVSTEGRLIGYMKHSELWKWVYDKRAPYSRIGDHCVCPVNTITCQQTASEALTLLLKESEQKLVVIDEHHCPKGILTASMLLRIRERTAEEEHDRKRYLFLPWIRRTASWKKLAIHSFQEVERKAE</sequence>
<organism evidence="11 12">
    <name type="scientific">Paenibacillus taihuensis</name>
    <dbReference type="NCBI Taxonomy" id="1156355"/>
    <lineage>
        <taxon>Bacteria</taxon>
        <taxon>Bacillati</taxon>
        <taxon>Bacillota</taxon>
        <taxon>Bacilli</taxon>
        <taxon>Bacillales</taxon>
        <taxon>Paenibacillaceae</taxon>
        <taxon>Paenibacillus</taxon>
    </lineage>
</organism>
<feature type="transmembrane region" description="Helical" evidence="10">
    <location>
        <begin position="65"/>
        <end position="84"/>
    </location>
</feature>
<evidence type="ECO:0000313" key="12">
    <source>
        <dbReference type="Proteomes" id="UP000256304"/>
    </source>
</evidence>
<feature type="transmembrane region" description="Helical" evidence="10">
    <location>
        <begin position="395"/>
        <end position="419"/>
    </location>
</feature>
<protein>
    <submittedName>
        <fullName evidence="11">H+/Cl-antiporter ClcA</fullName>
    </submittedName>
</protein>
<feature type="transmembrane region" description="Helical" evidence="10">
    <location>
        <begin position="300"/>
        <end position="318"/>
    </location>
</feature>
<dbReference type="Gene3D" id="1.10.3080.10">
    <property type="entry name" value="Clc chloride channel"/>
    <property type="match status" value="1"/>
</dbReference>
<evidence type="ECO:0000256" key="4">
    <source>
        <dbReference type="ARBA" id="ARBA00022989"/>
    </source>
</evidence>
<feature type="transmembrane region" description="Helical" evidence="10">
    <location>
        <begin position="235"/>
        <end position="253"/>
    </location>
</feature>
<dbReference type="CDD" id="cd00400">
    <property type="entry name" value="Voltage_gated_ClC"/>
    <property type="match status" value="1"/>
</dbReference>
<dbReference type="SUPFAM" id="SSF54631">
    <property type="entry name" value="CBS-domain pair"/>
    <property type="match status" value="1"/>
</dbReference>
<comment type="caution">
    <text evidence="11">The sequence shown here is derived from an EMBL/GenBank/DDBJ whole genome shotgun (WGS) entry which is preliminary data.</text>
</comment>
<evidence type="ECO:0000256" key="6">
    <source>
        <dbReference type="ARBA" id="ARBA00023136"/>
    </source>
</evidence>
<keyword evidence="7" id="KW-0869">Chloride channel</keyword>
<feature type="transmembrane region" description="Helical" evidence="10">
    <location>
        <begin position="16"/>
        <end position="45"/>
    </location>
</feature>
<dbReference type="AlphaFoldDB" id="A0A3D9SFH8"/>
<comment type="subcellular location">
    <subcellularLocation>
        <location evidence="1">Membrane</location>
        <topology evidence="1">Multi-pass membrane protein</topology>
    </subcellularLocation>
</comment>
<feature type="transmembrane region" description="Helical" evidence="10">
    <location>
        <begin position="162"/>
        <end position="187"/>
    </location>
</feature>
<keyword evidence="12" id="KW-1185">Reference proteome</keyword>
<keyword evidence="4 10" id="KW-1133">Transmembrane helix</keyword>
<evidence type="ECO:0000256" key="9">
    <source>
        <dbReference type="ARBA" id="ARBA00023303"/>
    </source>
</evidence>
<dbReference type="PANTHER" id="PTHR43427">
    <property type="entry name" value="CHLORIDE CHANNEL PROTEIN CLC-E"/>
    <property type="match status" value="1"/>
</dbReference>
<dbReference type="GO" id="GO:0005254">
    <property type="term" value="F:chloride channel activity"/>
    <property type="evidence" value="ECO:0007669"/>
    <property type="project" value="UniProtKB-KW"/>
</dbReference>
<evidence type="ECO:0000256" key="8">
    <source>
        <dbReference type="ARBA" id="ARBA00023214"/>
    </source>
</evidence>
<dbReference type="InterPro" id="IPR050368">
    <property type="entry name" value="ClC-type_chloride_channel"/>
</dbReference>
<keyword evidence="6 10" id="KW-0472">Membrane</keyword>
<dbReference type="EMBL" id="QTTN01000001">
    <property type="protein sequence ID" value="REE94649.1"/>
    <property type="molecule type" value="Genomic_DNA"/>
</dbReference>
<dbReference type="GO" id="GO:0034707">
    <property type="term" value="C:chloride channel complex"/>
    <property type="evidence" value="ECO:0007669"/>
    <property type="project" value="UniProtKB-KW"/>
</dbReference>
<evidence type="ECO:0000256" key="1">
    <source>
        <dbReference type="ARBA" id="ARBA00004141"/>
    </source>
</evidence>
<keyword evidence="2" id="KW-0813">Transport</keyword>